<evidence type="ECO:0000313" key="2">
    <source>
        <dbReference type="EMBL" id="CAH2035656.1"/>
    </source>
</evidence>
<organism evidence="2 3">
    <name type="scientific">Iphiclides podalirius</name>
    <name type="common">scarce swallowtail</name>
    <dbReference type="NCBI Taxonomy" id="110791"/>
    <lineage>
        <taxon>Eukaryota</taxon>
        <taxon>Metazoa</taxon>
        <taxon>Ecdysozoa</taxon>
        <taxon>Arthropoda</taxon>
        <taxon>Hexapoda</taxon>
        <taxon>Insecta</taxon>
        <taxon>Pterygota</taxon>
        <taxon>Neoptera</taxon>
        <taxon>Endopterygota</taxon>
        <taxon>Lepidoptera</taxon>
        <taxon>Glossata</taxon>
        <taxon>Ditrysia</taxon>
        <taxon>Papilionoidea</taxon>
        <taxon>Papilionidae</taxon>
        <taxon>Papilioninae</taxon>
        <taxon>Iphiclides</taxon>
    </lineage>
</organism>
<dbReference type="Proteomes" id="UP000837857">
    <property type="component" value="Chromosome 1"/>
</dbReference>
<feature type="non-terminal residue" evidence="2">
    <location>
        <position position="277"/>
    </location>
</feature>
<evidence type="ECO:0000259" key="1">
    <source>
        <dbReference type="PROSITE" id="PS51140"/>
    </source>
</evidence>
<reference evidence="2" key="1">
    <citation type="submission" date="2022-03" db="EMBL/GenBank/DDBJ databases">
        <authorList>
            <person name="Martin H S."/>
        </authorList>
    </citation>
    <scope>NUCLEOTIDE SEQUENCE</scope>
</reference>
<evidence type="ECO:0000313" key="3">
    <source>
        <dbReference type="Proteomes" id="UP000837857"/>
    </source>
</evidence>
<dbReference type="PROSITE" id="PS51140">
    <property type="entry name" value="CUE"/>
    <property type="match status" value="1"/>
</dbReference>
<gene>
    <name evidence="2" type="ORF">IPOD504_LOCUS647</name>
</gene>
<dbReference type="PANTHER" id="PTHR46535:SF1">
    <property type="entry name" value="NEDD4-BINDING PROTEIN 2"/>
    <property type="match status" value="1"/>
</dbReference>
<dbReference type="CDD" id="cd14279">
    <property type="entry name" value="CUE"/>
    <property type="match status" value="1"/>
</dbReference>
<dbReference type="PANTHER" id="PTHR46535">
    <property type="entry name" value="NEDD4-BINDING PROTEIN 2"/>
    <property type="match status" value="1"/>
</dbReference>
<dbReference type="InterPro" id="IPR052772">
    <property type="entry name" value="Endo/PolyKinase_Domain-Protein"/>
</dbReference>
<dbReference type="EMBL" id="OW152813">
    <property type="protein sequence ID" value="CAH2035656.1"/>
    <property type="molecule type" value="Genomic_DNA"/>
</dbReference>
<name>A0ABN8HP77_9NEOP</name>
<accession>A0ABN8HP77</accession>
<sequence length="277" mass="31247">MNMADDNTTQDDYKAQATIKKSISSEKLDHKIDVVKNVEKDVEAVGCAEKVFPSTSNADDKASISSLNCFCSDSEDDDDDDESYDDDYVETTVNVDLSNSLLGQLDELYGRKSMEYPPNISHMINLPVYLLNKINTLWIESVMDQFDRLSSQTEFKPEQDEECMVKQDEDLMVKQDEEVTTQLPTKESELAQADKEADVPALIEIMDKELALSLYQEDVAEWGNKDPNDLAVKLKREKLFNAFPDISSDVLSELLIAHDNNYNETVEGLLESTGKSK</sequence>
<dbReference type="InterPro" id="IPR003892">
    <property type="entry name" value="CUE"/>
</dbReference>
<protein>
    <recommendedName>
        <fullName evidence="1">CUE domain-containing protein</fullName>
    </recommendedName>
</protein>
<feature type="domain" description="CUE" evidence="1">
    <location>
        <begin position="231"/>
        <end position="274"/>
    </location>
</feature>
<proteinExistence type="predicted"/>
<keyword evidence="3" id="KW-1185">Reference proteome</keyword>